<evidence type="ECO:0000256" key="6">
    <source>
        <dbReference type="SAM" id="Phobius"/>
    </source>
</evidence>
<keyword evidence="9" id="KW-1185">Reference proteome</keyword>
<dbReference type="EMBL" id="KV417732">
    <property type="protein sequence ID" value="KZP08068.1"/>
    <property type="molecule type" value="Genomic_DNA"/>
</dbReference>
<feature type="transmembrane region" description="Helical" evidence="6">
    <location>
        <begin position="437"/>
        <end position="454"/>
    </location>
</feature>
<name>A0A165X065_9AGAM</name>
<dbReference type="STRING" id="436010.A0A165X065"/>
<organism evidence="8 9">
    <name type="scientific">Athelia psychrophila</name>
    <dbReference type="NCBI Taxonomy" id="1759441"/>
    <lineage>
        <taxon>Eukaryota</taxon>
        <taxon>Fungi</taxon>
        <taxon>Dikarya</taxon>
        <taxon>Basidiomycota</taxon>
        <taxon>Agaricomycotina</taxon>
        <taxon>Agaricomycetes</taxon>
        <taxon>Agaricomycetidae</taxon>
        <taxon>Atheliales</taxon>
        <taxon>Atheliaceae</taxon>
        <taxon>Athelia</taxon>
    </lineage>
</organism>
<feature type="transmembrane region" description="Helical" evidence="6">
    <location>
        <begin position="205"/>
        <end position="229"/>
    </location>
</feature>
<feature type="compositionally biased region" description="Polar residues" evidence="5">
    <location>
        <begin position="62"/>
        <end position="72"/>
    </location>
</feature>
<evidence type="ECO:0000313" key="8">
    <source>
        <dbReference type="EMBL" id="KZP08068.1"/>
    </source>
</evidence>
<evidence type="ECO:0000259" key="7">
    <source>
        <dbReference type="Pfam" id="PF03151"/>
    </source>
</evidence>
<keyword evidence="3 6" id="KW-1133">Transmembrane helix</keyword>
<feature type="region of interest" description="Disordered" evidence="5">
    <location>
        <begin position="1"/>
        <end position="37"/>
    </location>
</feature>
<gene>
    <name evidence="8" type="ORF">FIBSPDRAFT_840647</name>
</gene>
<feature type="transmembrane region" description="Helical" evidence="6">
    <location>
        <begin position="379"/>
        <end position="400"/>
    </location>
</feature>
<feature type="region of interest" description="Disordered" evidence="5">
    <location>
        <begin position="53"/>
        <end position="81"/>
    </location>
</feature>
<dbReference type="GO" id="GO:0016020">
    <property type="term" value="C:membrane"/>
    <property type="evidence" value="ECO:0007669"/>
    <property type="project" value="UniProtKB-SubCell"/>
</dbReference>
<evidence type="ECO:0000256" key="1">
    <source>
        <dbReference type="ARBA" id="ARBA00004141"/>
    </source>
</evidence>
<evidence type="ECO:0000256" key="3">
    <source>
        <dbReference type="ARBA" id="ARBA00022989"/>
    </source>
</evidence>
<protein>
    <submittedName>
        <fullName evidence="8">TPT-domain-containing protein</fullName>
    </submittedName>
</protein>
<proteinExistence type="predicted"/>
<evidence type="ECO:0000256" key="5">
    <source>
        <dbReference type="SAM" id="MobiDB-lite"/>
    </source>
</evidence>
<dbReference type="Pfam" id="PF03151">
    <property type="entry name" value="TPT"/>
    <property type="match status" value="1"/>
</dbReference>
<feature type="transmembrane region" description="Helical" evidence="6">
    <location>
        <begin position="143"/>
        <end position="163"/>
    </location>
</feature>
<feature type="domain" description="Sugar phosphate transporter" evidence="7">
    <location>
        <begin position="144"/>
        <end position="449"/>
    </location>
</feature>
<dbReference type="AlphaFoldDB" id="A0A165X065"/>
<accession>A0A165X065</accession>
<evidence type="ECO:0000256" key="2">
    <source>
        <dbReference type="ARBA" id="ARBA00022692"/>
    </source>
</evidence>
<feature type="transmembrane region" description="Helical" evidence="6">
    <location>
        <begin position="169"/>
        <end position="189"/>
    </location>
</feature>
<reference evidence="8 9" key="1">
    <citation type="journal article" date="2016" name="Mol. Biol. Evol.">
        <title>Comparative Genomics of Early-Diverging Mushroom-Forming Fungi Provides Insights into the Origins of Lignocellulose Decay Capabilities.</title>
        <authorList>
            <person name="Nagy L.G."/>
            <person name="Riley R."/>
            <person name="Tritt A."/>
            <person name="Adam C."/>
            <person name="Daum C."/>
            <person name="Floudas D."/>
            <person name="Sun H."/>
            <person name="Yadav J.S."/>
            <person name="Pangilinan J."/>
            <person name="Larsson K.H."/>
            <person name="Matsuura K."/>
            <person name="Barry K."/>
            <person name="Labutti K."/>
            <person name="Kuo R."/>
            <person name="Ohm R.A."/>
            <person name="Bhattacharya S.S."/>
            <person name="Shirouzu T."/>
            <person name="Yoshinaga Y."/>
            <person name="Martin F.M."/>
            <person name="Grigoriev I.V."/>
            <person name="Hibbett D.S."/>
        </authorList>
    </citation>
    <scope>NUCLEOTIDE SEQUENCE [LARGE SCALE GENOMIC DNA]</scope>
    <source>
        <strain evidence="8 9">CBS 109695</strain>
    </source>
</reference>
<keyword evidence="2 6" id="KW-0812">Transmembrane</keyword>
<comment type="subcellular location">
    <subcellularLocation>
        <location evidence="1">Membrane</location>
        <topology evidence="1">Multi-pass membrane protein</topology>
    </subcellularLocation>
</comment>
<evidence type="ECO:0000256" key="4">
    <source>
        <dbReference type="ARBA" id="ARBA00023136"/>
    </source>
</evidence>
<feature type="transmembrane region" description="Helical" evidence="6">
    <location>
        <begin position="287"/>
        <end position="306"/>
    </location>
</feature>
<feature type="transmembrane region" description="Helical" evidence="6">
    <location>
        <begin position="261"/>
        <end position="281"/>
    </location>
</feature>
<keyword evidence="4 6" id="KW-0472">Membrane</keyword>
<evidence type="ECO:0000313" key="9">
    <source>
        <dbReference type="Proteomes" id="UP000076532"/>
    </source>
</evidence>
<sequence length="464" mass="50854">MALVPDQAISQSASFEQEGSFSSNKHQASSHFSVEAEARSDIKLDEYPVKGPTVRYEPYTQGPRNRTLSYSARSKPPPPRRIPHRYNSEIESLPPFLSDASSGQASTLRAFSNPYTLNRASTAFTPISSSKLVRRSNIYESQLFWLALYFTLNLCLTLFNKALLLRFPFPYTLTALHALCGSIGGYMLLENGFFTPARITGKEEVVLAAFSILYSVNIVVSNVSLQLVTVPFHQVVRAATPIFTIALSASLLGSMSSSGKLISMVPVIVGVALATYGDYYFTTWGLLLTLLGTFLAALKTVFTNVIQSPTLTPLSRIASRSPSSPLSFLLPPRLNLHSLDLITRMAPLAFIQCIFYAYLSGELERVRHLSAHEMTVAKAGALLVNGCLAFALNVVSFSACSRVGAVGMSVAGNVKQVLTILSAVGIFDLTITKTNAWGITLTLVGGAWYAVVEYREKRRRRWHR</sequence>
<dbReference type="InterPro" id="IPR004853">
    <property type="entry name" value="Sugar_P_trans_dom"/>
</dbReference>
<dbReference type="InterPro" id="IPR050186">
    <property type="entry name" value="TPT_transporter"/>
</dbReference>
<dbReference type="PANTHER" id="PTHR11132">
    <property type="entry name" value="SOLUTE CARRIER FAMILY 35"/>
    <property type="match status" value="1"/>
</dbReference>
<feature type="transmembrane region" description="Helical" evidence="6">
    <location>
        <begin position="341"/>
        <end position="359"/>
    </location>
</feature>
<feature type="compositionally biased region" description="Polar residues" evidence="5">
    <location>
        <begin position="8"/>
        <end position="32"/>
    </location>
</feature>
<dbReference type="OrthoDB" id="10261634at2759"/>
<dbReference type="Proteomes" id="UP000076532">
    <property type="component" value="Unassembled WGS sequence"/>
</dbReference>